<proteinExistence type="predicted"/>
<dbReference type="AlphaFoldDB" id="A0A7E6EGG4"/>
<reference evidence="3" key="1">
    <citation type="submission" date="2025-08" db="UniProtKB">
        <authorList>
            <consortium name="RefSeq"/>
        </authorList>
    </citation>
    <scope>IDENTIFICATION</scope>
</reference>
<organism evidence="2 3">
    <name type="scientific">Octopus sinensis</name>
    <name type="common">East Asian common octopus</name>
    <dbReference type="NCBI Taxonomy" id="2607531"/>
    <lineage>
        <taxon>Eukaryota</taxon>
        <taxon>Metazoa</taxon>
        <taxon>Spiralia</taxon>
        <taxon>Lophotrochozoa</taxon>
        <taxon>Mollusca</taxon>
        <taxon>Cephalopoda</taxon>
        <taxon>Coleoidea</taxon>
        <taxon>Octopodiformes</taxon>
        <taxon>Octopoda</taxon>
        <taxon>Incirrata</taxon>
        <taxon>Octopodidae</taxon>
        <taxon>Octopus</taxon>
    </lineage>
</organism>
<dbReference type="RefSeq" id="XP_036354656.1">
    <property type="nucleotide sequence ID" value="XM_036498763.1"/>
</dbReference>
<gene>
    <name evidence="3" type="primary">LOC118761090</name>
</gene>
<evidence type="ECO:0000256" key="1">
    <source>
        <dbReference type="SAM" id="MobiDB-lite"/>
    </source>
</evidence>
<name>A0A7E6EGG4_9MOLL</name>
<keyword evidence="2" id="KW-1185">Reference proteome</keyword>
<feature type="region of interest" description="Disordered" evidence="1">
    <location>
        <begin position="1"/>
        <end position="30"/>
    </location>
</feature>
<evidence type="ECO:0000313" key="3">
    <source>
        <dbReference type="RefSeq" id="XP_036354656.1"/>
    </source>
</evidence>
<dbReference type="Proteomes" id="UP000515154">
    <property type="component" value="Unplaced"/>
</dbReference>
<dbReference type="KEGG" id="osn:118761090"/>
<accession>A0A7E6EGG4</accession>
<protein>
    <submittedName>
        <fullName evidence="3">Uncharacterized protein LOC118761090</fullName>
    </submittedName>
</protein>
<sequence length="372" mass="42647">MKNLKKGKIVERKGQKNTKKKPKRNQESVEPSIGELKKYNHIKGNNLYKQFSQSPIKILIRLFNLPVADSQFISEYVITLRPGWSTKDFQSNVSTLGLTFLKAWYVSYWRLVDPLSCRDVITASVSTVQVFGPGGPRFQRLQGATSQWCRASTKSPRLQQDSPNFFFFYQGLGSPAPKTYSRGFQPGFRQYSPGVPQEVTKLLKSAVIFNSPVQICVHKTIKLLHRGSSSQWNVSLGFRSSKKFEKHQPRPSPNHPLPVLLLSNTNTNNHCSLHRRHCWHHLCCDCHHCCSCHHHHQEFGPEGLHFQRLQGATSQWYRASTKIPQLQQDNQSFFFFFPQLRGLPPLSPRPLPNHPYKSCCITTTPATPIVQW</sequence>
<evidence type="ECO:0000313" key="2">
    <source>
        <dbReference type="Proteomes" id="UP000515154"/>
    </source>
</evidence>